<gene>
    <name evidence="4" type="ORF">PCON_09602</name>
</gene>
<dbReference type="PANTHER" id="PTHR45809">
    <property type="entry name" value="VIRAL IAP-ASSOCIATED FACTOR HOMOLOG"/>
    <property type="match status" value="1"/>
</dbReference>
<dbReference type="Proteomes" id="UP000018144">
    <property type="component" value="Unassembled WGS sequence"/>
</dbReference>
<feature type="domain" description="Phosducin" evidence="3">
    <location>
        <begin position="76"/>
        <end position="233"/>
    </location>
</feature>
<dbReference type="InterPro" id="IPR051498">
    <property type="entry name" value="Phosducin-like_chap/apop_reg"/>
</dbReference>
<dbReference type="eggNOG" id="KOG3170">
    <property type="taxonomic scope" value="Eukaryota"/>
</dbReference>
<dbReference type="STRING" id="1076935.U4L2E2"/>
<feature type="region of interest" description="Disordered" evidence="2">
    <location>
        <begin position="233"/>
        <end position="274"/>
    </location>
</feature>
<dbReference type="InterPro" id="IPR024253">
    <property type="entry name" value="Phosducin_thioredoxin-like_dom"/>
</dbReference>
<dbReference type="OMA" id="FCEIRAN"/>
<feature type="compositionally biased region" description="Acidic residues" evidence="2">
    <location>
        <begin position="236"/>
        <end position="246"/>
    </location>
</feature>
<evidence type="ECO:0000256" key="1">
    <source>
        <dbReference type="ARBA" id="ARBA00009686"/>
    </source>
</evidence>
<dbReference type="SUPFAM" id="SSF52833">
    <property type="entry name" value="Thioredoxin-like"/>
    <property type="match status" value="1"/>
</dbReference>
<evidence type="ECO:0000259" key="3">
    <source>
        <dbReference type="Pfam" id="PF02114"/>
    </source>
</evidence>
<keyword evidence="5" id="KW-1185">Reference proteome</keyword>
<dbReference type="PANTHER" id="PTHR45809:SF3">
    <property type="entry name" value="VIRAL IAP-ASSOCIATED FACTOR HOMOLOG"/>
    <property type="match status" value="1"/>
</dbReference>
<dbReference type="Gene3D" id="3.40.30.10">
    <property type="entry name" value="Glutaredoxin"/>
    <property type="match status" value="1"/>
</dbReference>
<evidence type="ECO:0000313" key="4">
    <source>
        <dbReference type="EMBL" id="CCX10009.1"/>
    </source>
</evidence>
<name>U4L2E2_PYROM</name>
<dbReference type="OrthoDB" id="45518at2759"/>
<feature type="compositionally biased region" description="Basic residues" evidence="2">
    <location>
        <begin position="251"/>
        <end position="260"/>
    </location>
</feature>
<evidence type="ECO:0000256" key="2">
    <source>
        <dbReference type="SAM" id="MobiDB-lite"/>
    </source>
</evidence>
<sequence>MNAGMPNMGDMPIQVPIDDPNADTEWNDILRAKGIIPERPPSPTKAFEEAVQEAVQEAFKERFDYVPTDRLAELQEEFDDLDDDGEDAELIARILAQRKAEMIAQQSAPHGMVYGITKADYASDVTEASKKYPVLLHLKSNNDANVESRLLTQLFREAAPTFRDIKFCEIIGNKCIENYPESNCPTILVYKDGEVLKNLIKLGEMRGTDTRIRDFQQWMVRLGLIGKKDQRLIGRDDDEDSDEDWEDKPRRGFTKQVRKQNRYDDDDDDDDDWE</sequence>
<protein>
    <submittedName>
        <fullName evidence="4">Similar to Phosducin-like protein 2 acc. no. Q12017</fullName>
    </submittedName>
</protein>
<accession>U4L2E2</accession>
<comment type="similarity">
    <text evidence="1">Belongs to the phosducin family.</text>
</comment>
<evidence type="ECO:0000313" key="5">
    <source>
        <dbReference type="Proteomes" id="UP000018144"/>
    </source>
</evidence>
<dbReference type="GO" id="GO:0005737">
    <property type="term" value="C:cytoplasm"/>
    <property type="evidence" value="ECO:0007669"/>
    <property type="project" value="TreeGrafter"/>
</dbReference>
<proteinExistence type="inferred from homology"/>
<dbReference type="InterPro" id="IPR036249">
    <property type="entry name" value="Thioredoxin-like_sf"/>
</dbReference>
<dbReference type="Pfam" id="PF02114">
    <property type="entry name" value="Phosducin"/>
    <property type="match status" value="1"/>
</dbReference>
<feature type="compositionally biased region" description="Acidic residues" evidence="2">
    <location>
        <begin position="264"/>
        <end position="274"/>
    </location>
</feature>
<dbReference type="EMBL" id="HF935502">
    <property type="protein sequence ID" value="CCX10009.1"/>
    <property type="molecule type" value="Genomic_DNA"/>
</dbReference>
<organism evidence="4 5">
    <name type="scientific">Pyronema omphalodes (strain CBS 100304)</name>
    <name type="common">Pyronema confluens</name>
    <dbReference type="NCBI Taxonomy" id="1076935"/>
    <lineage>
        <taxon>Eukaryota</taxon>
        <taxon>Fungi</taxon>
        <taxon>Dikarya</taxon>
        <taxon>Ascomycota</taxon>
        <taxon>Pezizomycotina</taxon>
        <taxon>Pezizomycetes</taxon>
        <taxon>Pezizales</taxon>
        <taxon>Pyronemataceae</taxon>
        <taxon>Pyronema</taxon>
    </lineage>
</organism>
<reference evidence="4 5" key="1">
    <citation type="journal article" date="2013" name="PLoS Genet.">
        <title>The genome and development-dependent transcriptomes of Pyronema confluens: a window into fungal evolution.</title>
        <authorList>
            <person name="Traeger S."/>
            <person name="Altegoer F."/>
            <person name="Freitag M."/>
            <person name="Gabaldon T."/>
            <person name="Kempken F."/>
            <person name="Kumar A."/>
            <person name="Marcet-Houben M."/>
            <person name="Poggeler S."/>
            <person name="Stajich J.E."/>
            <person name="Nowrousian M."/>
        </authorList>
    </citation>
    <scope>NUCLEOTIDE SEQUENCE [LARGE SCALE GENOMIC DNA]</scope>
    <source>
        <strain evidence="5">CBS 100304</strain>
        <tissue evidence="4">Vegetative mycelium</tissue>
    </source>
</reference>
<dbReference type="GO" id="GO:0006457">
    <property type="term" value="P:protein folding"/>
    <property type="evidence" value="ECO:0007669"/>
    <property type="project" value="TreeGrafter"/>
</dbReference>
<dbReference type="AlphaFoldDB" id="U4L2E2"/>